<feature type="transmembrane region" description="Helical" evidence="1">
    <location>
        <begin position="25"/>
        <end position="44"/>
    </location>
</feature>
<protein>
    <submittedName>
        <fullName evidence="2">Uncharacterized protein</fullName>
    </submittedName>
</protein>
<evidence type="ECO:0000256" key="1">
    <source>
        <dbReference type="SAM" id="Phobius"/>
    </source>
</evidence>
<accession>A0A6C0M1M6</accession>
<organism evidence="2">
    <name type="scientific">viral metagenome</name>
    <dbReference type="NCBI Taxonomy" id="1070528"/>
    <lineage>
        <taxon>unclassified sequences</taxon>
        <taxon>metagenomes</taxon>
        <taxon>organismal metagenomes</taxon>
    </lineage>
</organism>
<keyword evidence="1" id="KW-0472">Membrane</keyword>
<dbReference type="EMBL" id="MN740639">
    <property type="protein sequence ID" value="QHU36560.1"/>
    <property type="molecule type" value="Genomic_DNA"/>
</dbReference>
<sequence>MQLDLADIERTLVIRKVELAKTASFLFNCALLAVLVCGFGYFLWVQYTTTKETQQAEKRIEFTPQVWYSATRNLRSEEYGRQLQPLEIETGFGIPRPVLGSGSEDF</sequence>
<name>A0A6C0M1M6_9ZZZZ</name>
<reference evidence="2" key="1">
    <citation type="journal article" date="2020" name="Nature">
        <title>Giant virus diversity and host interactions through global metagenomics.</title>
        <authorList>
            <person name="Schulz F."/>
            <person name="Roux S."/>
            <person name="Paez-Espino D."/>
            <person name="Jungbluth S."/>
            <person name="Walsh D.A."/>
            <person name="Denef V.J."/>
            <person name="McMahon K.D."/>
            <person name="Konstantinidis K.T."/>
            <person name="Eloe-Fadrosh E.A."/>
            <person name="Kyrpides N.C."/>
            <person name="Woyke T."/>
        </authorList>
    </citation>
    <scope>NUCLEOTIDE SEQUENCE</scope>
    <source>
        <strain evidence="2">GVMAG-S-1035231-58</strain>
    </source>
</reference>
<proteinExistence type="predicted"/>
<evidence type="ECO:0000313" key="2">
    <source>
        <dbReference type="EMBL" id="QHU36560.1"/>
    </source>
</evidence>
<keyword evidence="1" id="KW-1133">Transmembrane helix</keyword>
<dbReference type="AlphaFoldDB" id="A0A6C0M1M6"/>
<keyword evidence="1" id="KW-0812">Transmembrane</keyword>